<dbReference type="OrthoDB" id="5522619at2"/>
<dbReference type="PATRIC" id="fig|43658.6.peg.2289"/>
<name>A0A0L0EWV1_9GAMM</name>
<accession>A0A0L0EWV1</accession>
<sequence length="134" mass="14775">MKYALFVIFFALLNGCQSTSRDLGIKGEAAFTASDPQYGYVAHKPVKLGGFLRGSKYEGSHIEYFQSLTGPNGEPVKVKRLGSCCPFDDQSMPFGGGMLDKYELSYPGQKKPVIIYVNLYQFEAPKAPQGFTLL</sequence>
<dbReference type="AlphaFoldDB" id="A0A0L0EWV1"/>
<evidence type="ECO:0000313" key="2">
    <source>
        <dbReference type="Proteomes" id="UP000036850"/>
    </source>
</evidence>
<dbReference type="Proteomes" id="UP000036850">
    <property type="component" value="Unassembled WGS sequence"/>
</dbReference>
<protein>
    <recommendedName>
        <fullName evidence="3">2-dehydro-3-deoxyphosphooctonate aldolase</fullName>
    </recommendedName>
</protein>
<organism evidence="1 2">
    <name type="scientific">Pseudoalteromonas rubra</name>
    <dbReference type="NCBI Taxonomy" id="43658"/>
    <lineage>
        <taxon>Bacteria</taxon>
        <taxon>Pseudomonadati</taxon>
        <taxon>Pseudomonadota</taxon>
        <taxon>Gammaproteobacteria</taxon>
        <taxon>Alteromonadales</taxon>
        <taxon>Pseudoalteromonadaceae</taxon>
        <taxon>Pseudoalteromonas</taxon>
    </lineage>
</organism>
<evidence type="ECO:0008006" key="3">
    <source>
        <dbReference type="Google" id="ProtNLM"/>
    </source>
</evidence>
<proteinExistence type="predicted"/>
<reference evidence="2" key="1">
    <citation type="submission" date="2015-07" db="EMBL/GenBank/DDBJ databases">
        <title>Draft genome sequence of a Pseudoalteromonas rubra strain, OCN096, isolated from Kaneohe Bay, Oahu, Hawaii.</title>
        <authorList>
            <person name="Beurmann S."/>
            <person name="Ushijima B."/>
            <person name="Belcaid M."/>
            <person name="Callahan S.M."/>
            <person name="Aeby G.S."/>
        </authorList>
    </citation>
    <scope>NUCLEOTIDE SEQUENCE [LARGE SCALE GENOMIC DNA]</scope>
    <source>
        <strain evidence="2">OCN096</strain>
    </source>
</reference>
<dbReference type="EMBL" id="LFZX01000028">
    <property type="protein sequence ID" value="KNC68318.1"/>
    <property type="molecule type" value="Genomic_DNA"/>
</dbReference>
<comment type="caution">
    <text evidence="1">The sequence shown here is derived from an EMBL/GenBank/DDBJ whole genome shotgun (WGS) entry which is preliminary data.</text>
</comment>
<evidence type="ECO:0000313" key="1">
    <source>
        <dbReference type="EMBL" id="KNC68318.1"/>
    </source>
</evidence>
<gene>
    <name evidence="1" type="ORF">AC626_05730</name>
</gene>